<dbReference type="SUPFAM" id="SSF103612">
    <property type="entry name" value="SBT domain"/>
    <property type="match status" value="1"/>
</dbReference>
<evidence type="ECO:0000256" key="10">
    <source>
        <dbReference type="SAM" id="MobiDB-lite"/>
    </source>
</evidence>
<dbReference type="PANTHER" id="PTHR31251">
    <property type="entry name" value="SQUAMOSA PROMOTER-BINDING-LIKE PROTEIN 4"/>
    <property type="match status" value="1"/>
</dbReference>
<comment type="caution">
    <text evidence="12">The sequence shown here is derived from an EMBL/GenBank/DDBJ whole genome shotgun (WGS) entry which is preliminary data.</text>
</comment>
<comment type="subcellular location">
    <subcellularLocation>
        <location evidence="1">Nucleus</location>
    </subcellularLocation>
</comment>
<organism evidence="12 13">
    <name type="scientific">Musa balbisiana</name>
    <name type="common">Banana</name>
    <dbReference type="NCBI Taxonomy" id="52838"/>
    <lineage>
        <taxon>Eukaryota</taxon>
        <taxon>Viridiplantae</taxon>
        <taxon>Streptophyta</taxon>
        <taxon>Embryophyta</taxon>
        <taxon>Tracheophyta</taxon>
        <taxon>Spermatophyta</taxon>
        <taxon>Magnoliopsida</taxon>
        <taxon>Liliopsida</taxon>
        <taxon>Zingiberales</taxon>
        <taxon>Musaceae</taxon>
        <taxon>Musa</taxon>
    </lineage>
</organism>
<gene>
    <name evidence="12" type="ORF">C4D60_Mb10t26040</name>
</gene>
<dbReference type="Pfam" id="PF03110">
    <property type="entry name" value="SBP"/>
    <property type="match status" value="1"/>
</dbReference>
<dbReference type="AlphaFoldDB" id="A0A4S8IZT5"/>
<evidence type="ECO:0000313" key="13">
    <source>
        <dbReference type="Proteomes" id="UP000317650"/>
    </source>
</evidence>
<accession>A0A4S8IZT5</accession>
<proteinExistence type="predicted"/>
<evidence type="ECO:0000256" key="1">
    <source>
        <dbReference type="ARBA" id="ARBA00004123"/>
    </source>
</evidence>
<evidence type="ECO:0000313" key="12">
    <source>
        <dbReference type="EMBL" id="THU54527.1"/>
    </source>
</evidence>
<dbReference type="InterPro" id="IPR036893">
    <property type="entry name" value="SBP_sf"/>
</dbReference>
<name>A0A4S8IZT5_MUSBA</name>
<dbReference type="Proteomes" id="UP000317650">
    <property type="component" value="Chromosome 10"/>
</dbReference>
<evidence type="ECO:0000256" key="2">
    <source>
        <dbReference type="ARBA" id="ARBA00022723"/>
    </source>
</evidence>
<evidence type="ECO:0000256" key="7">
    <source>
        <dbReference type="ARBA" id="ARBA00023163"/>
    </source>
</evidence>
<dbReference type="PROSITE" id="PS51141">
    <property type="entry name" value="ZF_SBP"/>
    <property type="match status" value="1"/>
</dbReference>
<sequence length="529" mass="57756">MGRKGTEPHCRGSICTGASTDGEGEEARMKGNKRSGAFSISINSTVDHPRVGSQISSPQNNTSNLAASASLMDWVPKTPFPWDWETLELFSGKESEISKAAQVPDLKIDGGAFICNGSVCSSGRGASSVLELGNRSSKSSTSACVESLSGAGKRKSQLNFDSAERTPHNLDNNIVARVEDSGTSTVPVAADHPKEPLTGLKLGPTYFDDVASVNNIKSLSSSATMTSSAALAKKSRMSQQNLQSPYCQVEGCNIDLTTAKDYHRKHRVCESHSKSPEVIVAGKERRFCQQCSRFHDLSEFDQKKRSCRRRLSDHNARRRKPQPTAISFNSSRLSSSYYDDRHQMNLVFGRAPLGHVTTTVSFPRNNLGSFKLLQAKESWTKSNKAGCTDGQLQFSSICKPNNTSTLNHDLDRLLSFKGTAAEVLNQDLEASAFASNTNITPDLRRALSLLSNDSWLAGPSSMKFVNTQNASTTQPAVNIADSTVGILQDEQPLEHPMMLPVHLQIGQFQEFQLLKAPFQTSFFDSTRIH</sequence>
<keyword evidence="2" id="KW-0479">Metal-binding</keyword>
<evidence type="ECO:0000256" key="4">
    <source>
        <dbReference type="ARBA" id="ARBA00022833"/>
    </source>
</evidence>
<feature type="region of interest" description="Disordered" evidence="10">
    <location>
        <begin position="1"/>
        <end position="35"/>
    </location>
</feature>
<feature type="compositionally biased region" description="Basic and acidic residues" evidence="10">
    <location>
        <begin position="1"/>
        <end position="10"/>
    </location>
</feature>
<dbReference type="FunFam" id="4.10.1100.10:FF:000001">
    <property type="entry name" value="Squamosa promoter-binding-like protein 14"/>
    <property type="match status" value="1"/>
</dbReference>
<evidence type="ECO:0000256" key="5">
    <source>
        <dbReference type="ARBA" id="ARBA00023015"/>
    </source>
</evidence>
<dbReference type="InterPro" id="IPR004333">
    <property type="entry name" value="SBP_dom"/>
</dbReference>
<dbReference type="PANTHER" id="PTHR31251:SF74">
    <property type="entry name" value="SQUAMOSA PROMOTER-BINDING-LIKE PROTEIN 2"/>
    <property type="match status" value="1"/>
</dbReference>
<keyword evidence="4" id="KW-0862">Zinc</keyword>
<keyword evidence="5" id="KW-0805">Transcription regulation</keyword>
<dbReference type="GO" id="GO:0005634">
    <property type="term" value="C:nucleus"/>
    <property type="evidence" value="ECO:0007669"/>
    <property type="project" value="UniProtKB-SubCell"/>
</dbReference>
<dbReference type="GO" id="GO:0008270">
    <property type="term" value="F:zinc ion binding"/>
    <property type="evidence" value="ECO:0007669"/>
    <property type="project" value="UniProtKB-KW"/>
</dbReference>
<keyword evidence="3 9" id="KW-0863">Zinc-finger</keyword>
<keyword evidence="6" id="KW-0238">DNA-binding</keyword>
<evidence type="ECO:0000256" key="9">
    <source>
        <dbReference type="PROSITE-ProRule" id="PRU00470"/>
    </source>
</evidence>
<feature type="domain" description="SBP-type" evidence="11">
    <location>
        <begin position="244"/>
        <end position="321"/>
    </location>
</feature>
<dbReference type="Gene3D" id="4.10.1100.10">
    <property type="entry name" value="Transcription factor, SBP-box domain"/>
    <property type="match status" value="1"/>
</dbReference>
<dbReference type="InterPro" id="IPR044817">
    <property type="entry name" value="SBP-like"/>
</dbReference>
<evidence type="ECO:0000259" key="11">
    <source>
        <dbReference type="PROSITE" id="PS51141"/>
    </source>
</evidence>
<keyword evidence="13" id="KW-1185">Reference proteome</keyword>
<keyword evidence="8" id="KW-0539">Nucleus</keyword>
<evidence type="ECO:0000256" key="6">
    <source>
        <dbReference type="ARBA" id="ARBA00023125"/>
    </source>
</evidence>
<keyword evidence="7" id="KW-0804">Transcription</keyword>
<evidence type="ECO:0000256" key="3">
    <source>
        <dbReference type="ARBA" id="ARBA00022771"/>
    </source>
</evidence>
<dbReference type="EMBL" id="PYDT01000008">
    <property type="protein sequence ID" value="THU54527.1"/>
    <property type="molecule type" value="Genomic_DNA"/>
</dbReference>
<dbReference type="GO" id="GO:0003677">
    <property type="term" value="F:DNA binding"/>
    <property type="evidence" value="ECO:0007669"/>
    <property type="project" value="UniProtKB-KW"/>
</dbReference>
<reference evidence="12 13" key="1">
    <citation type="journal article" date="2019" name="Nat. Plants">
        <title>Genome sequencing of Musa balbisiana reveals subgenome evolution and function divergence in polyploid bananas.</title>
        <authorList>
            <person name="Yao X."/>
        </authorList>
    </citation>
    <scope>NUCLEOTIDE SEQUENCE [LARGE SCALE GENOMIC DNA]</scope>
    <source>
        <strain evidence="13">cv. DH-PKW</strain>
        <tissue evidence="12">Leaves</tissue>
    </source>
</reference>
<dbReference type="STRING" id="52838.A0A4S8IZT5"/>
<protein>
    <recommendedName>
        <fullName evidence="11">SBP-type domain-containing protein</fullName>
    </recommendedName>
</protein>
<evidence type="ECO:0000256" key="8">
    <source>
        <dbReference type="ARBA" id="ARBA00023242"/>
    </source>
</evidence>